<accession>M1H5U3</accession>
<evidence type="ECO:0000313" key="1">
    <source>
        <dbReference type="EMBL" id="AGE43952.1"/>
    </source>
</evidence>
<proteinExistence type="predicted"/>
<sequence>MKDHTSPLSMSLPNKLLMALHFVIQYNGRNNLVCLFNTSEYYVSKVLDEMLPFLVELFAKYIPNKKIHETRSRLHPKLKNIIDGTIHKTRKQGGIDVDYNGHYRRHGKLIQILLDYEGYVVSFLTNIQGKDMIQLSQHIISISGK</sequence>
<dbReference type="AlphaFoldDB" id="M1H5U3"/>
<protein>
    <submittedName>
        <fullName evidence="1">Uncharacterized protein</fullName>
    </submittedName>
</protein>
<dbReference type="EMBL" id="JX827422">
    <property type="protein sequence ID" value="AGE43952.1"/>
    <property type="molecule type" value="Genomic_DNA"/>
</dbReference>
<organism evidence="1">
    <name type="scientific">Naegleria fowleri</name>
    <name type="common">Brain eating amoeba</name>
    <dbReference type="NCBI Taxonomy" id="5763"/>
    <lineage>
        <taxon>Eukaryota</taxon>
        <taxon>Discoba</taxon>
        <taxon>Heterolobosea</taxon>
        <taxon>Tetramitia</taxon>
        <taxon>Eutetramitia</taxon>
        <taxon>Vahlkampfiidae</taxon>
        <taxon>Naegleria</taxon>
    </lineage>
</organism>
<reference evidence="1" key="1">
    <citation type="journal article" date="2013" name="J. Eukaryot. Microbiol.">
        <title>The Mitochondrial Genome and a 60-kb Nuclear DNA Segment from Naegleria fowleri, the Causative Agent of Primary Amoebic Meningoencephalitis.</title>
        <authorList>
            <person name="Herman E.K."/>
            <person name="Greninger A.L."/>
            <person name="Visvesvara G.S."/>
            <person name="Marciano-Cabral F."/>
            <person name="Dacks J.B."/>
            <person name="Chiu C.Y."/>
        </authorList>
    </citation>
    <scope>NUCLEOTIDE SEQUENCE</scope>
</reference>
<dbReference type="VEuPathDB" id="AmoebaDB:NfTy_076140"/>
<name>M1H5U3_NAEFO</name>